<dbReference type="Proteomes" id="UP001286313">
    <property type="component" value="Unassembled WGS sequence"/>
</dbReference>
<proteinExistence type="predicted"/>
<dbReference type="EMBL" id="JAWQEG010006960">
    <property type="protein sequence ID" value="KAK3853451.1"/>
    <property type="molecule type" value="Genomic_DNA"/>
</dbReference>
<feature type="region of interest" description="Disordered" evidence="1">
    <location>
        <begin position="67"/>
        <end position="107"/>
    </location>
</feature>
<evidence type="ECO:0000256" key="1">
    <source>
        <dbReference type="SAM" id="MobiDB-lite"/>
    </source>
</evidence>
<reference evidence="2" key="1">
    <citation type="submission" date="2023-10" db="EMBL/GenBank/DDBJ databases">
        <title>Genome assemblies of two species of porcelain crab, Petrolisthes cinctipes and Petrolisthes manimaculis (Anomura: Porcellanidae).</title>
        <authorList>
            <person name="Angst P."/>
        </authorList>
    </citation>
    <scope>NUCLEOTIDE SEQUENCE</scope>
    <source>
        <strain evidence="2">PB745_01</strain>
        <tissue evidence="2">Gill</tissue>
    </source>
</reference>
<gene>
    <name evidence="2" type="ORF">Pcinc_040016</name>
</gene>
<sequence>MPLLTNNLSHQLLRVSLLLIYSPSPSLLNIIVFCLSRISHSTAFFHYLSSTSRLRLAALSALHLSKGEVPDGANESQRGATDNSREPRCGLTYNTNPPTSPPLPFRQTSWDHDTLYDLHLGTPNRDLA</sequence>
<evidence type="ECO:0000313" key="3">
    <source>
        <dbReference type="Proteomes" id="UP001286313"/>
    </source>
</evidence>
<organism evidence="2 3">
    <name type="scientific">Petrolisthes cinctipes</name>
    <name type="common">Flat porcelain crab</name>
    <dbReference type="NCBI Taxonomy" id="88211"/>
    <lineage>
        <taxon>Eukaryota</taxon>
        <taxon>Metazoa</taxon>
        <taxon>Ecdysozoa</taxon>
        <taxon>Arthropoda</taxon>
        <taxon>Crustacea</taxon>
        <taxon>Multicrustacea</taxon>
        <taxon>Malacostraca</taxon>
        <taxon>Eumalacostraca</taxon>
        <taxon>Eucarida</taxon>
        <taxon>Decapoda</taxon>
        <taxon>Pleocyemata</taxon>
        <taxon>Anomura</taxon>
        <taxon>Galatheoidea</taxon>
        <taxon>Porcellanidae</taxon>
        <taxon>Petrolisthes</taxon>
    </lineage>
</organism>
<comment type="caution">
    <text evidence="2">The sequence shown here is derived from an EMBL/GenBank/DDBJ whole genome shotgun (WGS) entry which is preliminary data.</text>
</comment>
<protein>
    <submittedName>
        <fullName evidence="2">Uncharacterized protein</fullName>
    </submittedName>
</protein>
<name>A0AAE1EL96_PETCI</name>
<evidence type="ECO:0000313" key="2">
    <source>
        <dbReference type="EMBL" id="KAK3853451.1"/>
    </source>
</evidence>
<accession>A0AAE1EL96</accession>
<dbReference type="AlphaFoldDB" id="A0AAE1EL96"/>
<keyword evidence="3" id="KW-1185">Reference proteome</keyword>